<organism evidence="1 2">
    <name type="scientific">Candidatus Nitrospira kreftii</name>
    <dbReference type="NCBI Taxonomy" id="2652173"/>
    <lineage>
        <taxon>Bacteria</taxon>
        <taxon>Pseudomonadati</taxon>
        <taxon>Nitrospirota</taxon>
        <taxon>Nitrospiria</taxon>
        <taxon>Nitrospirales</taxon>
        <taxon>Nitrospiraceae</taxon>
        <taxon>Nitrospira</taxon>
    </lineage>
</organism>
<proteinExistence type="predicted"/>
<dbReference type="AlphaFoldDB" id="A0A7S8FGS2"/>
<gene>
    <name evidence="1" type="ORF">Nkreftii_003210</name>
</gene>
<dbReference type="Proteomes" id="UP000593737">
    <property type="component" value="Chromosome"/>
</dbReference>
<accession>A0A7S8FGS2</accession>
<sequence length="80" mass="9172">MITDHPVRYSRVCILDQGTVRAGAMKEGGAKKKAVVIDVPSLPYLRLDSECMNIRMDWKEGQWISRCHAIRARVKWRSAD</sequence>
<evidence type="ECO:0000313" key="2">
    <source>
        <dbReference type="Proteomes" id="UP000593737"/>
    </source>
</evidence>
<name>A0A7S8FGS2_9BACT</name>
<dbReference type="KEGG" id="nkf:Nkreftii_003210"/>
<protein>
    <submittedName>
        <fullName evidence="1">Uncharacterized protein</fullName>
    </submittedName>
</protein>
<evidence type="ECO:0000313" key="1">
    <source>
        <dbReference type="EMBL" id="QPD05436.1"/>
    </source>
</evidence>
<reference evidence="1 2" key="1">
    <citation type="journal article" date="2020" name="ISME J.">
        <title>Enrichment and physiological characterization of a novel comammox Nitrospira indicates ammonium inhibition of complete nitrification.</title>
        <authorList>
            <person name="Sakoula D."/>
            <person name="Koch H."/>
            <person name="Frank J."/>
            <person name="Jetten M.S.M."/>
            <person name="van Kessel M.A.H.J."/>
            <person name="Lucker S."/>
        </authorList>
    </citation>
    <scope>NUCLEOTIDE SEQUENCE [LARGE SCALE GENOMIC DNA]</scope>
    <source>
        <strain evidence="1">Comreactor17</strain>
    </source>
</reference>
<dbReference type="EMBL" id="CP047423">
    <property type="protein sequence ID" value="QPD05436.1"/>
    <property type="molecule type" value="Genomic_DNA"/>
</dbReference>